<accession>A0A4Y2MKE5</accession>
<gene>
    <name evidence="1" type="ORF">AVEN_169631_1</name>
</gene>
<evidence type="ECO:0000313" key="1">
    <source>
        <dbReference type="EMBL" id="GBN26106.1"/>
    </source>
</evidence>
<proteinExistence type="predicted"/>
<evidence type="ECO:0000313" key="2">
    <source>
        <dbReference type="Proteomes" id="UP000499080"/>
    </source>
</evidence>
<organism evidence="1 2">
    <name type="scientific">Araneus ventricosus</name>
    <name type="common">Orbweaver spider</name>
    <name type="synonym">Epeira ventricosa</name>
    <dbReference type="NCBI Taxonomy" id="182803"/>
    <lineage>
        <taxon>Eukaryota</taxon>
        <taxon>Metazoa</taxon>
        <taxon>Ecdysozoa</taxon>
        <taxon>Arthropoda</taxon>
        <taxon>Chelicerata</taxon>
        <taxon>Arachnida</taxon>
        <taxon>Araneae</taxon>
        <taxon>Araneomorphae</taxon>
        <taxon>Entelegynae</taxon>
        <taxon>Araneoidea</taxon>
        <taxon>Araneidae</taxon>
        <taxon>Araneus</taxon>
    </lineage>
</organism>
<protein>
    <submittedName>
        <fullName evidence="1">Uncharacterized protein</fullName>
    </submittedName>
</protein>
<dbReference type="Proteomes" id="UP000499080">
    <property type="component" value="Unassembled WGS sequence"/>
</dbReference>
<dbReference type="EMBL" id="BGPR01007338">
    <property type="protein sequence ID" value="GBN26106.1"/>
    <property type="molecule type" value="Genomic_DNA"/>
</dbReference>
<comment type="caution">
    <text evidence="1">The sequence shown here is derived from an EMBL/GenBank/DDBJ whole genome shotgun (WGS) entry which is preliminary data.</text>
</comment>
<reference evidence="1 2" key="1">
    <citation type="journal article" date="2019" name="Sci. Rep.">
        <title>Orb-weaving spider Araneus ventricosus genome elucidates the spidroin gene catalogue.</title>
        <authorList>
            <person name="Kono N."/>
            <person name="Nakamura H."/>
            <person name="Ohtoshi R."/>
            <person name="Moran D.A.P."/>
            <person name="Shinohara A."/>
            <person name="Yoshida Y."/>
            <person name="Fujiwara M."/>
            <person name="Mori M."/>
            <person name="Tomita M."/>
            <person name="Arakawa K."/>
        </authorList>
    </citation>
    <scope>NUCLEOTIDE SEQUENCE [LARGE SCALE GENOMIC DNA]</scope>
</reference>
<dbReference type="AlphaFoldDB" id="A0A4Y2MKE5"/>
<name>A0A4Y2MKE5_ARAVE</name>
<keyword evidence="2" id="KW-1185">Reference proteome</keyword>
<sequence length="90" mass="9913">MECFGIPLPPPHKKFKIAPSAKKVTATVLWGVCVSPGFATGLFPYAWSDYECCQLLCHAGGIFQETTGTALERCPVVSRQRPTVYDLDYT</sequence>